<organism evidence="2 3">
    <name type="scientific">Gluconacetobacter diazotrophicus (strain ATCC 49037 / DSM 5601 / CCUG 37298 / CIP 103539 / LMG 7603 / PAl5)</name>
    <dbReference type="NCBI Taxonomy" id="272568"/>
    <lineage>
        <taxon>Bacteria</taxon>
        <taxon>Pseudomonadati</taxon>
        <taxon>Pseudomonadota</taxon>
        <taxon>Alphaproteobacteria</taxon>
        <taxon>Acetobacterales</taxon>
        <taxon>Acetobacteraceae</taxon>
        <taxon>Gluconacetobacter</taxon>
    </lineage>
</organism>
<name>A9H9I3_GLUDA</name>
<reference evidence="2 3" key="1">
    <citation type="journal article" date="2009" name="BMC Genomics">
        <title>Complete genome sequence of the sugarcane nitrogen-fixing endophyte Gluconacetobacter diazotrophicus Pal5.</title>
        <authorList>
            <person name="Bertalan M."/>
            <person name="Albano R."/>
            <person name="Padua V."/>
            <person name="Rouws L."/>
            <person name="Rojas C."/>
            <person name="Hemerly A."/>
            <person name="Teixeira K."/>
            <person name="Schwab S."/>
            <person name="Araujo J."/>
            <person name="Oliveira A."/>
            <person name="Franca L."/>
            <person name="Magalhaes V."/>
            <person name="Alqueres S."/>
            <person name="Cardoso A."/>
            <person name="Almeida W."/>
            <person name="Loureiro M.M."/>
            <person name="Nogueira E."/>
            <person name="Cidade D."/>
            <person name="Oliveira D."/>
            <person name="Simao T."/>
            <person name="Macedo J."/>
            <person name="Valadao A."/>
            <person name="Dreschsel M."/>
            <person name="Freitas F."/>
            <person name="Vidal M."/>
            <person name="Guedes H."/>
            <person name="Rodrigues E."/>
            <person name="Meneses C."/>
            <person name="Brioso P."/>
            <person name="Pozzer L."/>
            <person name="Figueiredo D."/>
            <person name="Montano H."/>
            <person name="Junior J."/>
            <person name="Filho G."/>
            <person name="Flores V."/>
            <person name="Ferreira B."/>
            <person name="Branco A."/>
            <person name="Gonzalez P."/>
            <person name="Guillobel H."/>
            <person name="Lemos M."/>
            <person name="Seibel L."/>
            <person name="Macedo J."/>
            <person name="Alves-Ferreira M."/>
            <person name="Sachetto-Martins G."/>
            <person name="Coelho A."/>
            <person name="Santos E."/>
            <person name="Amaral G."/>
            <person name="Neves A."/>
            <person name="Pacheco A.B."/>
            <person name="Carvalho D."/>
            <person name="Lery L."/>
            <person name="Bisch P."/>
            <person name="Rossle S.C."/>
            <person name="Urmenyi T."/>
            <person name="Kruger W.V."/>
            <person name="Martins O."/>
            <person name="Baldani J.I."/>
            <person name="Ferreira P.C."/>
        </authorList>
    </citation>
    <scope>NUCLEOTIDE SEQUENCE [LARGE SCALE GENOMIC DNA]</scope>
    <source>
        <strain evidence="3">ATCC 49037 / DSM 5601 / CCUG 37298 / CIP 103539 / LMG 7603 / PAl5</strain>
    </source>
</reference>
<dbReference type="EMBL" id="AM889285">
    <property type="protein sequence ID" value="CAP57713.1"/>
    <property type="molecule type" value="Genomic_DNA"/>
</dbReference>
<proteinExistence type="predicted"/>
<accession>A9H9I3</accession>
<evidence type="ECO:0000313" key="2">
    <source>
        <dbReference type="EMBL" id="CAP57713.1"/>
    </source>
</evidence>
<feature type="region of interest" description="Disordered" evidence="1">
    <location>
        <begin position="1"/>
        <end position="25"/>
    </location>
</feature>
<evidence type="ECO:0000256" key="1">
    <source>
        <dbReference type="SAM" id="MobiDB-lite"/>
    </source>
</evidence>
<evidence type="ECO:0000313" key="3">
    <source>
        <dbReference type="Proteomes" id="UP000001176"/>
    </source>
</evidence>
<gene>
    <name evidence="2" type="ordered locus">GDI3770</name>
</gene>
<protein>
    <submittedName>
        <fullName evidence="2">Uncharacterized protein</fullName>
    </submittedName>
</protein>
<dbReference type="KEGG" id="gdi:GDI3770"/>
<dbReference type="Proteomes" id="UP000001176">
    <property type="component" value="Chromosome"/>
</dbReference>
<dbReference type="AlphaFoldDB" id="A9H9I3"/>
<keyword evidence="3" id="KW-1185">Reference proteome</keyword>
<sequence>MTDGRKSNPRPLDFQPDREPIGKRPFPVRGQAIMLARDPFPWTLFLPLFSTMLSWQEA</sequence>